<organism evidence="3 4">
    <name type="scientific">Aureobasidium namibiae CBS 147.97</name>
    <dbReference type="NCBI Taxonomy" id="1043004"/>
    <lineage>
        <taxon>Eukaryota</taxon>
        <taxon>Fungi</taxon>
        <taxon>Dikarya</taxon>
        <taxon>Ascomycota</taxon>
        <taxon>Pezizomycotina</taxon>
        <taxon>Dothideomycetes</taxon>
        <taxon>Dothideomycetidae</taxon>
        <taxon>Dothideales</taxon>
        <taxon>Saccotheciaceae</taxon>
        <taxon>Aureobasidium</taxon>
    </lineage>
</organism>
<proteinExistence type="predicted"/>
<evidence type="ECO:0000256" key="2">
    <source>
        <dbReference type="SAM" id="SignalP"/>
    </source>
</evidence>
<name>A0A074W7L1_9PEZI</name>
<keyword evidence="4" id="KW-1185">Reference proteome</keyword>
<sequence length="847" mass="91782">MKFDFSILAAATALVGSASAAPQNNNNNNNGNWQSYASQASSYWQSANPTATGDYSSWANAASSYWNSVSPSAAPSQWSSYASAASSYWASNSGSQITAAPSAFPWAGGYGPGGYGGPGGWRGGNGYGPFGGVNGNGTNSGWGPWGQSGAWTSGPWTSWWGGSNCPDSTWSGWTSGPWGTNAPWTSWSGCQASTTATSTVTTTVSGVPTTSLAYGIQVNAATQASTASGSGSAATASATGAANNVGVSGAGVVIGMHTFPPLSLLRRSYCRDLVSFLTTPEMPSVGRNLQRAVSVSYPLTLKHNDTHVQQALHVVKLAALHQPKLLVSQQAKYQLSARSKARRRDAWSGKLSPGHSTTAFLSINHNIENSSSSSSIASHFEPVVTSIGKQSPFVLGCCRHYSMNASVMLRSQTSPPSLITYHPSPLRSPLIHDSNRTVYCGGSDRILKGSGEKEYTQTWLHGRSHLTHPSDAGSSSTSHESVSKNRMPMRWSDEGFAPVLSSFVVLLTSLSLSMLSYVRDPSFDCLGDNKGKCETYYSSLSCWLGRSFEECVVCFKRFSIHSTAMLSFLNLAPETRMTVYDFLLQSAFMSNKRISYISDNALHQRDPPGAVRYKLTFRIRENHLTLKGNNAIKKQNVANAECNIHLADIDDLLGLANTCRLLRSELLALAWSNADISITSPALLSDLHYIFIHRLSSNACAFIRTLQIKIEDYAWSSRDMKQVVGLVHNRLPRLEELVLNCPIRAQPSKRSIKPRNDSLVALRGLPREVTVSFHCWRTQHRSILGGSGDSSPMPKWSKNMDAHFKNIRYGLDMKSQKRRDEQARKEQGDQIADILGATVELRSLGMT</sequence>
<dbReference type="RefSeq" id="XP_013423055.1">
    <property type="nucleotide sequence ID" value="XM_013567601.1"/>
</dbReference>
<dbReference type="HOGENOM" id="CLU_336477_0_0_1"/>
<evidence type="ECO:0000313" key="3">
    <source>
        <dbReference type="EMBL" id="KEQ68868.1"/>
    </source>
</evidence>
<feature type="region of interest" description="Disordered" evidence="1">
    <location>
        <begin position="464"/>
        <end position="483"/>
    </location>
</feature>
<protein>
    <submittedName>
        <fullName evidence="3">Uncharacterized protein</fullName>
    </submittedName>
</protein>
<feature type="signal peptide" evidence="2">
    <location>
        <begin position="1"/>
        <end position="20"/>
    </location>
</feature>
<dbReference type="OrthoDB" id="3934122at2759"/>
<reference evidence="3 4" key="1">
    <citation type="journal article" date="2014" name="BMC Genomics">
        <title>Genome sequencing of four Aureobasidium pullulans varieties: biotechnological potential, stress tolerance, and description of new species.</title>
        <authorList>
            <person name="Gostin Ar C."/>
            <person name="Ohm R.A."/>
            <person name="Kogej T."/>
            <person name="Sonjak S."/>
            <person name="Turk M."/>
            <person name="Zajc J."/>
            <person name="Zalar P."/>
            <person name="Grube M."/>
            <person name="Sun H."/>
            <person name="Han J."/>
            <person name="Sharma A."/>
            <person name="Chiniquy J."/>
            <person name="Ngan C.Y."/>
            <person name="Lipzen A."/>
            <person name="Barry K."/>
            <person name="Grigoriev I.V."/>
            <person name="Gunde-Cimerman N."/>
        </authorList>
    </citation>
    <scope>NUCLEOTIDE SEQUENCE [LARGE SCALE GENOMIC DNA]</scope>
    <source>
        <strain evidence="3 4">CBS 147.97</strain>
    </source>
</reference>
<dbReference type="AlphaFoldDB" id="A0A074W7L1"/>
<evidence type="ECO:0000313" key="4">
    <source>
        <dbReference type="Proteomes" id="UP000027730"/>
    </source>
</evidence>
<dbReference type="Proteomes" id="UP000027730">
    <property type="component" value="Unassembled WGS sequence"/>
</dbReference>
<gene>
    <name evidence="3" type="ORF">M436DRAFT_67782</name>
</gene>
<keyword evidence="2" id="KW-0732">Signal</keyword>
<evidence type="ECO:0000256" key="1">
    <source>
        <dbReference type="SAM" id="MobiDB-lite"/>
    </source>
</evidence>
<feature type="chain" id="PRO_5001701200" evidence="2">
    <location>
        <begin position="21"/>
        <end position="847"/>
    </location>
</feature>
<dbReference type="EMBL" id="KL584725">
    <property type="protein sequence ID" value="KEQ68868.1"/>
    <property type="molecule type" value="Genomic_DNA"/>
</dbReference>
<accession>A0A074W7L1</accession>
<dbReference type="GeneID" id="25414289"/>
<dbReference type="STRING" id="1043004.A0A074W7L1"/>